<proteinExistence type="predicted"/>
<keyword evidence="8" id="KW-1185">Reference proteome</keyword>
<accession>A0ABT5UEX3</accession>
<keyword evidence="4 5" id="KW-0472">Membrane</keyword>
<dbReference type="EMBL" id="JAPMOU010000046">
    <property type="protein sequence ID" value="MDE1464935.1"/>
    <property type="molecule type" value="Genomic_DNA"/>
</dbReference>
<evidence type="ECO:0000256" key="1">
    <source>
        <dbReference type="ARBA" id="ARBA00004141"/>
    </source>
</evidence>
<dbReference type="InterPro" id="IPR050638">
    <property type="entry name" value="AA-Vitamin_Transporters"/>
</dbReference>
<evidence type="ECO:0000313" key="8">
    <source>
        <dbReference type="Proteomes" id="UP001528823"/>
    </source>
</evidence>
<dbReference type="RefSeq" id="WP_274691243.1">
    <property type="nucleotide sequence ID" value="NZ_JAPMOU010000046.1"/>
</dbReference>
<keyword evidence="2 5" id="KW-0812">Transmembrane</keyword>
<sequence>MKTKHLLIAVAVTCLWGFNFSVIKLGIHAMDPFILAGLRFSFAAIPAIFFIKKPNVKISLLASYGLLFGVGVWGLMNLAIYTGVSAGMAGLILEFTVFISVVFGVVFLKEELNKSSVIGLLFALIGLGIILTIEDGSVTVAGVILGLLAAVSWSSISLIIRKAQIKQIFAFIVWSCLFAPIPLFALAFFVNDKNIFTELITINKLGVFSILFQSFITTLLGYWIWNRLMTIYPMSVIAPLNLLVPIFGLMGSALFYDEVVSLDKVLACVIITAGVMIPMCVSWYPLRE</sequence>
<dbReference type="InterPro" id="IPR000620">
    <property type="entry name" value="EamA_dom"/>
</dbReference>
<evidence type="ECO:0000259" key="6">
    <source>
        <dbReference type="Pfam" id="PF00892"/>
    </source>
</evidence>
<dbReference type="PANTHER" id="PTHR32322:SF9">
    <property type="entry name" value="AMINO-ACID METABOLITE EFFLUX PUMP-RELATED"/>
    <property type="match status" value="1"/>
</dbReference>
<comment type="caution">
    <text evidence="7">The sequence shown here is derived from an EMBL/GenBank/DDBJ whole genome shotgun (WGS) entry which is preliminary data.</text>
</comment>
<dbReference type="Pfam" id="PF00892">
    <property type="entry name" value="EamA"/>
    <property type="match status" value="2"/>
</dbReference>
<dbReference type="SUPFAM" id="SSF103481">
    <property type="entry name" value="Multidrug resistance efflux transporter EmrE"/>
    <property type="match status" value="2"/>
</dbReference>
<evidence type="ECO:0000313" key="7">
    <source>
        <dbReference type="EMBL" id="MDE1464935.1"/>
    </source>
</evidence>
<feature type="domain" description="EamA" evidence="6">
    <location>
        <begin position="6"/>
        <end position="131"/>
    </location>
</feature>
<reference evidence="7 8" key="1">
    <citation type="submission" date="2022-11" db="EMBL/GenBank/DDBJ databases">
        <title>Spartinivicinus poritis sp. nov., isolated from scleractinian coral Porites lutea.</title>
        <authorList>
            <person name="Zhang G."/>
            <person name="Cai L."/>
            <person name="Wei Q."/>
        </authorList>
    </citation>
    <scope>NUCLEOTIDE SEQUENCE [LARGE SCALE GENOMIC DNA]</scope>
    <source>
        <strain evidence="7 8">A2-2</strain>
    </source>
</reference>
<gene>
    <name evidence="7" type="ORF">ORQ98_23510</name>
</gene>
<organism evidence="7 8">
    <name type="scientific">Spartinivicinus poritis</name>
    <dbReference type="NCBI Taxonomy" id="2994640"/>
    <lineage>
        <taxon>Bacteria</taxon>
        <taxon>Pseudomonadati</taxon>
        <taxon>Pseudomonadota</taxon>
        <taxon>Gammaproteobacteria</taxon>
        <taxon>Oceanospirillales</taxon>
        <taxon>Zooshikellaceae</taxon>
        <taxon>Spartinivicinus</taxon>
    </lineage>
</organism>
<feature type="transmembrane region" description="Helical" evidence="5">
    <location>
        <begin position="205"/>
        <end position="225"/>
    </location>
</feature>
<name>A0ABT5UEX3_9GAMM</name>
<evidence type="ECO:0000256" key="5">
    <source>
        <dbReference type="SAM" id="Phobius"/>
    </source>
</evidence>
<evidence type="ECO:0000256" key="3">
    <source>
        <dbReference type="ARBA" id="ARBA00022989"/>
    </source>
</evidence>
<comment type="subcellular location">
    <subcellularLocation>
        <location evidence="1">Membrane</location>
        <topology evidence="1">Multi-pass membrane protein</topology>
    </subcellularLocation>
</comment>
<feature type="transmembrane region" description="Helical" evidence="5">
    <location>
        <begin position="262"/>
        <end position="286"/>
    </location>
</feature>
<feature type="transmembrane region" description="Helical" evidence="5">
    <location>
        <begin position="237"/>
        <end position="256"/>
    </location>
</feature>
<feature type="transmembrane region" description="Helical" evidence="5">
    <location>
        <begin position="139"/>
        <end position="161"/>
    </location>
</feature>
<dbReference type="Proteomes" id="UP001528823">
    <property type="component" value="Unassembled WGS sequence"/>
</dbReference>
<feature type="transmembrane region" description="Helical" evidence="5">
    <location>
        <begin position="33"/>
        <end position="51"/>
    </location>
</feature>
<dbReference type="PANTHER" id="PTHR32322">
    <property type="entry name" value="INNER MEMBRANE TRANSPORTER"/>
    <property type="match status" value="1"/>
</dbReference>
<feature type="domain" description="EamA" evidence="6">
    <location>
        <begin position="141"/>
        <end position="277"/>
    </location>
</feature>
<protein>
    <submittedName>
        <fullName evidence="7">EamA family transporter</fullName>
    </submittedName>
</protein>
<evidence type="ECO:0000256" key="2">
    <source>
        <dbReference type="ARBA" id="ARBA00022692"/>
    </source>
</evidence>
<feature type="transmembrane region" description="Helical" evidence="5">
    <location>
        <begin position="58"/>
        <end position="80"/>
    </location>
</feature>
<feature type="transmembrane region" description="Helical" evidence="5">
    <location>
        <begin position="86"/>
        <end position="108"/>
    </location>
</feature>
<evidence type="ECO:0000256" key="4">
    <source>
        <dbReference type="ARBA" id="ARBA00023136"/>
    </source>
</evidence>
<feature type="transmembrane region" description="Helical" evidence="5">
    <location>
        <begin position="168"/>
        <end position="190"/>
    </location>
</feature>
<feature type="transmembrane region" description="Helical" evidence="5">
    <location>
        <begin position="7"/>
        <end position="27"/>
    </location>
</feature>
<dbReference type="InterPro" id="IPR037185">
    <property type="entry name" value="EmrE-like"/>
</dbReference>
<feature type="transmembrane region" description="Helical" evidence="5">
    <location>
        <begin position="115"/>
        <end position="133"/>
    </location>
</feature>
<keyword evidence="3 5" id="KW-1133">Transmembrane helix</keyword>